<evidence type="ECO:0000256" key="2">
    <source>
        <dbReference type="ARBA" id="ARBA00022670"/>
    </source>
</evidence>
<evidence type="ECO:0000256" key="6">
    <source>
        <dbReference type="ARBA" id="ARBA00023145"/>
    </source>
</evidence>
<dbReference type="InterPro" id="IPR037295">
    <property type="entry name" value="Alpha-lytic_protease_prodomain"/>
</dbReference>
<dbReference type="InterPro" id="IPR043504">
    <property type="entry name" value="Peptidase_S1_PA_chymotrypsin"/>
</dbReference>
<dbReference type="CDD" id="cd21112">
    <property type="entry name" value="alphaLP-like"/>
    <property type="match status" value="1"/>
</dbReference>
<protein>
    <submittedName>
        <fullName evidence="10">S1 family peptidase</fullName>
    </submittedName>
</protein>
<reference evidence="10 11" key="1">
    <citation type="submission" date="2024-09" db="EMBL/GenBank/DDBJ databases">
        <authorList>
            <person name="Sun Q."/>
            <person name="Mori K."/>
        </authorList>
    </citation>
    <scope>NUCLEOTIDE SEQUENCE [LARGE SCALE GENOMIC DNA]</scope>
    <source>
        <strain evidence="10 11">CGMCC 1.15906</strain>
    </source>
</reference>
<keyword evidence="11" id="KW-1185">Reference proteome</keyword>
<keyword evidence="2" id="KW-0645">Protease</keyword>
<dbReference type="SUPFAM" id="SSF50494">
    <property type="entry name" value="Trypsin-like serine proteases"/>
    <property type="match status" value="1"/>
</dbReference>
<keyword evidence="3 8" id="KW-0732">Signal</keyword>
<name>A0ABV6QQQ6_9ACTN</name>
<dbReference type="InterPro" id="IPR009003">
    <property type="entry name" value="Peptidase_S1_PA"/>
</dbReference>
<evidence type="ECO:0000256" key="5">
    <source>
        <dbReference type="ARBA" id="ARBA00022825"/>
    </source>
</evidence>
<evidence type="ECO:0000256" key="1">
    <source>
        <dbReference type="ARBA" id="ARBA00007664"/>
    </source>
</evidence>
<evidence type="ECO:0000259" key="9">
    <source>
        <dbReference type="Pfam" id="PF02983"/>
    </source>
</evidence>
<organism evidence="10 11">
    <name type="scientific">Kribbella deserti</name>
    <dbReference type="NCBI Taxonomy" id="1926257"/>
    <lineage>
        <taxon>Bacteria</taxon>
        <taxon>Bacillati</taxon>
        <taxon>Actinomycetota</taxon>
        <taxon>Actinomycetes</taxon>
        <taxon>Propionibacteriales</taxon>
        <taxon>Kribbellaceae</taxon>
        <taxon>Kribbella</taxon>
    </lineage>
</organism>
<comment type="caution">
    <text evidence="10">The sequence shown here is derived from an EMBL/GenBank/DDBJ whole genome shotgun (WGS) entry which is preliminary data.</text>
</comment>
<proteinExistence type="inferred from homology"/>
<gene>
    <name evidence="10" type="ORF">ACFFGN_22985</name>
</gene>
<evidence type="ECO:0000256" key="3">
    <source>
        <dbReference type="ARBA" id="ARBA00022729"/>
    </source>
</evidence>
<dbReference type="PIRSF" id="PIRSF001134">
    <property type="entry name" value="Streptogrisin"/>
    <property type="match status" value="1"/>
</dbReference>
<feature type="signal peptide" evidence="8">
    <location>
        <begin position="1"/>
        <end position="34"/>
    </location>
</feature>
<dbReference type="PRINTS" id="PR00861">
    <property type="entry name" value="ALYTICPTASE"/>
</dbReference>
<comment type="similarity">
    <text evidence="1">Belongs to the peptidase S1 family.</text>
</comment>
<keyword evidence="4" id="KW-0378">Hydrolase</keyword>
<dbReference type="InterPro" id="IPR004236">
    <property type="entry name" value="Pept_S1_alpha_lytic"/>
</dbReference>
<dbReference type="Proteomes" id="UP001589890">
    <property type="component" value="Unassembled WGS sequence"/>
</dbReference>
<feature type="domain" description="Peptidase S1A alpha-lytic prodomain" evidence="9">
    <location>
        <begin position="106"/>
        <end position="164"/>
    </location>
</feature>
<evidence type="ECO:0000256" key="7">
    <source>
        <dbReference type="ARBA" id="ARBA00023157"/>
    </source>
</evidence>
<evidence type="ECO:0000313" key="10">
    <source>
        <dbReference type="EMBL" id="MFC0626964.1"/>
    </source>
</evidence>
<keyword evidence="5" id="KW-0720">Serine protease</keyword>
<dbReference type="Gene3D" id="3.30.300.50">
    <property type="match status" value="1"/>
</dbReference>
<dbReference type="EMBL" id="JBHLTC010000030">
    <property type="protein sequence ID" value="MFC0626964.1"/>
    <property type="molecule type" value="Genomic_DNA"/>
</dbReference>
<evidence type="ECO:0000256" key="8">
    <source>
        <dbReference type="SAM" id="SignalP"/>
    </source>
</evidence>
<evidence type="ECO:0000313" key="11">
    <source>
        <dbReference type="Proteomes" id="UP001589890"/>
    </source>
</evidence>
<dbReference type="RefSeq" id="WP_380051128.1">
    <property type="nucleotide sequence ID" value="NZ_JBHLTC010000030.1"/>
</dbReference>
<keyword evidence="7" id="KW-1015">Disulfide bond</keyword>
<accession>A0ABV6QQQ6</accession>
<feature type="chain" id="PRO_5046398066" evidence="8">
    <location>
        <begin position="35"/>
        <end position="381"/>
    </location>
</feature>
<dbReference type="InterPro" id="IPR035070">
    <property type="entry name" value="Streptogrisin_prodomain"/>
</dbReference>
<dbReference type="Gene3D" id="2.40.10.10">
    <property type="entry name" value="Trypsin-like serine proteases"/>
    <property type="match status" value="2"/>
</dbReference>
<evidence type="ECO:0000256" key="4">
    <source>
        <dbReference type="ARBA" id="ARBA00022801"/>
    </source>
</evidence>
<sequence>MTVRSQRLRFGAISFAGIVALVSAGLVVANGAQANQTADPVVPSIPGVDKLQQRTLRAVGLEKQLGGKTLGSYIDKSTGRIVVAVSDAASADTVRRAGAVPKLVKYTAAQLGSVKTRLDRLATTSNPGQVRSWYVDPASGTVVVKVTAGAKDAATQQFLRQVKAHGAKVSVKPAYGKVRTTADLLGGHQVNMSNGYLCSLGFNAKTSNGTRIFITAGHCTDGRPSFSRNGVAIGTTRSSSFPGNDYGAVNITSTSWTQRGLVERWSGTDVPVRGRSDAPVGSPLCKSGRTTHWTCGVIVARNVSVNYGGGEVVSGLYEHTACVEGGDSGGANLSGNYAQGVTSGAGLIGGLCLEKYGQQNESFSQPIGEALSASGASLVLG</sequence>
<dbReference type="InterPro" id="IPR001316">
    <property type="entry name" value="Pept_S1A_streptogrisin"/>
</dbReference>
<dbReference type="SUPFAM" id="SSF54806">
    <property type="entry name" value="Alpha-lytic protease prodomain"/>
    <property type="match status" value="1"/>
</dbReference>
<keyword evidence="6" id="KW-0865">Zymogen</keyword>
<dbReference type="Pfam" id="PF02983">
    <property type="entry name" value="Pro_Al_protease"/>
    <property type="match status" value="1"/>
</dbReference>